<reference evidence="2 3" key="1">
    <citation type="submission" date="2016-03" db="EMBL/GenBank/DDBJ databases">
        <title>Niastella vici sp. nov., isolated from farmland soil.</title>
        <authorList>
            <person name="Chen L."/>
            <person name="Wang D."/>
            <person name="Yang S."/>
            <person name="Wang G."/>
        </authorList>
    </citation>
    <scope>NUCLEOTIDE SEQUENCE [LARGE SCALE GENOMIC DNA]</scope>
    <source>
        <strain evidence="2 3">DJ57</strain>
    </source>
</reference>
<organism evidence="2 3">
    <name type="scientific">Niastella vici</name>
    <dbReference type="NCBI Taxonomy" id="1703345"/>
    <lineage>
        <taxon>Bacteria</taxon>
        <taxon>Pseudomonadati</taxon>
        <taxon>Bacteroidota</taxon>
        <taxon>Chitinophagia</taxon>
        <taxon>Chitinophagales</taxon>
        <taxon>Chitinophagaceae</taxon>
        <taxon>Niastella</taxon>
    </lineage>
</organism>
<dbReference type="RefSeq" id="WP_081146313.1">
    <property type="nucleotide sequence ID" value="NZ_LVYD01000024.1"/>
</dbReference>
<evidence type="ECO:0000313" key="3">
    <source>
        <dbReference type="Proteomes" id="UP000192796"/>
    </source>
</evidence>
<gene>
    <name evidence="2" type="ORF">A3860_17505</name>
</gene>
<comment type="caution">
    <text evidence="2">The sequence shown here is derived from an EMBL/GenBank/DDBJ whole genome shotgun (WGS) entry which is preliminary data.</text>
</comment>
<dbReference type="STRING" id="1703345.A3860_17505"/>
<dbReference type="EMBL" id="LVYD01000024">
    <property type="protein sequence ID" value="OQP65461.1"/>
    <property type="molecule type" value="Genomic_DNA"/>
</dbReference>
<accession>A0A1V9G496</accession>
<dbReference type="InterPro" id="IPR003615">
    <property type="entry name" value="HNH_nuc"/>
</dbReference>
<dbReference type="SUPFAM" id="SSF54060">
    <property type="entry name" value="His-Me finger endonucleases"/>
    <property type="match status" value="1"/>
</dbReference>
<dbReference type="InterPro" id="IPR044925">
    <property type="entry name" value="His-Me_finger_sf"/>
</dbReference>
<dbReference type="Pfam" id="PF13392">
    <property type="entry name" value="HNH_3"/>
    <property type="match status" value="1"/>
</dbReference>
<protein>
    <recommendedName>
        <fullName evidence="1">HNH nuclease domain-containing protein</fullName>
    </recommendedName>
</protein>
<proteinExistence type="predicted"/>
<sequence>MNKTSDLNTIELFIRDHYEQLTNHQLSGKLGITISAVRTACRRLGLKRMELEYFTGEMIVFLKEQYTIIGDTELATIFQQKWPKQKGWTKKHIEKKRKYLHLSRTPGQIKAIHERNVKAGCFRLCPVKAWDKVGRTPDGEIHYWSMQKGARKIPFIKINGKFIQWGRWAWQQIYGEIAEGMNVVFRDGDPHNLTIDNLVLLSNAELSRKNSAKSSQALSDNYVAGILTHGNPTLRELLKKNPALLELKRQQLTLNRIIYEHETNN</sequence>
<dbReference type="AlphaFoldDB" id="A0A1V9G496"/>
<evidence type="ECO:0000259" key="1">
    <source>
        <dbReference type="Pfam" id="PF13392"/>
    </source>
</evidence>
<keyword evidence="3" id="KW-1185">Reference proteome</keyword>
<feature type="domain" description="HNH nuclease" evidence="1">
    <location>
        <begin position="167"/>
        <end position="208"/>
    </location>
</feature>
<dbReference type="Proteomes" id="UP000192796">
    <property type="component" value="Unassembled WGS sequence"/>
</dbReference>
<evidence type="ECO:0000313" key="2">
    <source>
        <dbReference type="EMBL" id="OQP65461.1"/>
    </source>
</evidence>
<name>A0A1V9G496_9BACT</name>